<dbReference type="InterPro" id="IPR032474">
    <property type="entry name" value="Argonaute_N"/>
</dbReference>
<dbReference type="Gene3D" id="2.170.260.10">
    <property type="entry name" value="paz domain"/>
    <property type="match status" value="1"/>
</dbReference>
<name>A0A0D2J3G1_9EURO</name>
<reference evidence="5 6" key="1">
    <citation type="submission" date="2015-01" db="EMBL/GenBank/DDBJ databases">
        <title>The Genome Sequence of Rhinocladiella mackenzie CBS 650.93.</title>
        <authorList>
            <consortium name="The Broad Institute Genomics Platform"/>
            <person name="Cuomo C."/>
            <person name="de Hoog S."/>
            <person name="Gorbushina A."/>
            <person name="Stielow B."/>
            <person name="Teixiera M."/>
            <person name="Abouelleil A."/>
            <person name="Chapman S.B."/>
            <person name="Priest M."/>
            <person name="Young S.K."/>
            <person name="Wortman J."/>
            <person name="Nusbaum C."/>
            <person name="Birren B."/>
        </authorList>
    </citation>
    <scope>NUCLEOTIDE SEQUENCE [LARGE SCALE GENOMIC DNA]</scope>
    <source>
        <strain evidence="5 6">CBS 650.93</strain>
    </source>
</reference>
<feature type="compositionally biased region" description="Low complexity" evidence="2">
    <location>
        <begin position="92"/>
        <end position="120"/>
    </location>
</feature>
<feature type="domain" description="Piwi" evidence="4">
    <location>
        <begin position="668"/>
        <end position="976"/>
    </location>
</feature>
<feature type="domain" description="PAZ" evidence="3">
    <location>
        <begin position="377"/>
        <end position="496"/>
    </location>
</feature>
<dbReference type="InterPro" id="IPR014811">
    <property type="entry name" value="ArgoL1"/>
</dbReference>
<organism evidence="5 6">
    <name type="scientific">Rhinocladiella mackenziei CBS 650.93</name>
    <dbReference type="NCBI Taxonomy" id="1442369"/>
    <lineage>
        <taxon>Eukaryota</taxon>
        <taxon>Fungi</taxon>
        <taxon>Dikarya</taxon>
        <taxon>Ascomycota</taxon>
        <taxon>Pezizomycotina</taxon>
        <taxon>Eurotiomycetes</taxon>
        <taxon>Chaetothyriomycetidae</taxon>
        <taxon>Chaetothyriales</taxon>
        <taxon>Herpotrichiellaceae</taxon>
        <taxon>Rhinocladiella</taxon>
    </lineage>
</organism>
<feature type="region of interest" description="Disordered" evidence="2">
    <location>
        <begin position="1"/>
        <end position="129"/>
    </location>
</feature>
<dbReference type="Pfam" id="PF02171">
    <property type="entry name" value="Piwi"/>
    <property type="match status" value="1"/>
</dbReference>
<dbReference type="RefSeq" id="XP_013277397.1">
    <property type="nucleotide sequence ID" value="XM_013421943.1"/>
</dbReference>
<dbReference type="SMART" id="SM00949">
    <property type="entry name" value="PAZ"/>
    <property type="match status" value="1"/>
</dbReference>
<dbReference type="Proteomes" id="UP000053617">
    <property type="component" value="Unassembled WGS sequence"/>
</dbReference>
<dbReference type="SUPFAM" id="SSF53098">
    <property type="entry name" value="Ribonuclease H-like"/>
    <property type="match status" value="1"/>
</dbReference>
<dbReference type="Pfam" id="PF16486">
    <property type="entry name" value="ArgoN"/>
    <property type="match status" value="1"/>
</dbReference>
<dbReference type="InterPro" id="IPR036085">
    <property type="entry name" value="PAZ_dom_sf"/>
</dbReference>
<dbReference type="InterPro" id="IPR045246">
    <property type="entry name" value="Piwi_ago-like"/>
</dbReference>
<dbReference type="CDD" id="cd04657">
    <property type="entry name" value="Piwi_ago-like"/>
    <property type="match status" value="1"/>
</dbReference>
<dbReference type="OrthoDB" id="10252740at2759"/>
<dbReference type="PROSITE" id="PS50821">
    <property type="entry name" value="PAZ"/>
    <property type="match status" value="1"/>
</dbReference>
<feature type="region of interest" description="Disordered" evidence="2">
    <location>
        <begin position="978"/>
        <end position="1005"/>
    </location>
</feature>
<evidence type="ECO:0000313" key="5">
    <source>
        <dbReference type="EMBL" id="KIX10261.1"/>
    </source>
</evidence>
<accession>A0A0D2J3G1</accession>
<gene>
    <name evidence="5" type="ORF">Z518_01342</name>
</gene>
<proteinExistence type="inferred from homology"/>
<dbReference type="GO" id="GO:0003723">
    <property type="term" value="F:RNA binding"/>
    <property type="evidence" value="ECO:0007669"/>
    <property type="project" value="InterPro"/>
</dbReference>
<evidence type="ECO:0000256" key="2">
    <source>
        <dbReference type="SAM" id="MobiDB-lite"/>
    </source>
</evidence>
<dbReference type="HOGENOM" id="CLU_004544_4_3_1"/>
<keyword evidence="6" id="KW-1185">Reference proteome</keyword>
<feature type="compositionally biased region" description="Low complexity" evidence="2">
    <location>
        <begin position="40"/>
        <end position="52"/>
    </location>
</feature>
<protein>
    <submittedName>
        <fullName evidence="5">Uncharacterized protein</fullName>
    </submittedName>
</protein>
<dbReference type="SMART" id="SM01163">
    <property type="entry name" value="DUF1785"/>
    <property type="match status" value="1"/>
</dbReference>
<dbReference type="InterPro" id="IPR032472">
    <property type="entry name" value="ArgoL2"/>
</dbReference>
<dbReference type="EMBL" id="KN847475">
    <property type="protein sequence ID" value="KIX10261.1"/>
    <property type="molecule type" value="Genomic_DNA"/>
</dbReference>
<dbReference type="STRING" id="1442369.A0A0D2J3G1"/>
<dbReference type="InterPro" id="IPR012337">
    <property type="entry name" value="RNaseH-like_sf"/>
</dbReference>
<feature type="compositionally biased region" description="Basic residues" evidence="2">
    <location>
        <begin position="1"/>
        <end position="10"/>
    </location>
</feature>
<dbReference type="Gene3D" id="3.30.420.10">
    <property type="entry name" value="Ribonuclease H-like superfamily/Ribonuclease H"/>
    <property type="match status" value="1"/>
</dbReference>
<dbReference type="Pfam" id="PF16488">
    <property type="entry name" value="ArgoL2"/>
    <property type="match status" value="1"/>
</dbReference>
<dbReference type="SUPFAM" id="SSF101690">
    <property type="entry name" value="PAZ domain"/>
    <property type="match status" value="1"/>
</dbReference>
<dbReference type="VEuPathDB" id="FungiDB:Z518_01342"/>
<dbReference type="PROSITE" id="PS50822">
    <property type="entry name" value="PIWI"/>
    <property type="match status" value="1"/>
</dbReference>
<dbReference type="Pfam" id="PF02170">
    <property type="entry name" value="PAZ"/>
    <property type="match status" value="1"/>
</dbReference>
<dbReference type="InterPro" id="IPR003165">
    <property type="entry name" value="Piwi"/>
</dbReference>
<evidence type="ECO:0000259" key="4">
    <source>
        <dbReference type="PROSITE" id="PS50822"/>
    </source>
</evidence>
<dbReference type="GeneID" id="25289413"/>
<dbReference type="Pfam" id="PF08699">
    <property type="entry name" value="ArgoL1"/>
    <property type="match status" value="1"/>
</dbReference>
<comment type="similarity">
    <text evidence="1">Belongs to the argonaute family.</text>
</comment>
<dbReference type="InterPro" id="IPR036397">
    <property type="entry name" value="RNaseH_sf"/>
</dbReference>
<dbReference type="AlphaFoldDB" id="A0A0D2J3G1"/>
<evidence type="ECO:0000313" key="6">
    <source>
        <dbReference type="Proteomes" id="UP000053617"/>
    </source>
</evidence>
<feature type="compositionally biased region" description="Low complexity" evidence="2">
    <location>
        <begin position="11"/>
        <end position="23"/>
    </location>
</feature>
<dbReference type="PANTHER" id="PTHR22891">
    <property type="entry name" value="EUKARYOTIC TRANSLATION INITIATION FACTOR 2C"/>
    <property type="match status" value="1"/>
</dbReference>
<dbReference type="CDD" id="cd02846">
    <property type="entry name" value="PAZ_argonaute_like"/>
    <property type="match status" value="1"/>
</dbReference>
<dbReference type="SMART" id="SM00950">
    <property type="entry name" value="Piwi"/>
    <property type="match status" value="1"/>
</dbReference>
<evidence type="ECO:0000256" key="1">
    <source>
        <dbReference type="RuleBase" id="RU361178"/>
    </source>
</evidence>
<dbReference type="Gene3D" id="3.40.50.2300">
    <property type="match status" value="1"/>
</dbReference>
<dbReference type="InterPro" id="IPR003100">
    <property type="entry name" value="PAZ_dom"/>
</dbReference>
<sequence length="1024" mass="113934">MSGAARKRGAGRATRGQQTSDSSSSRRGDRLQVPRGGFDGPASRGSASASGPGSHGRRPSNVPSVGSGRGSPNPPLQGGFAPLTPSLESRRSSQSGGQPPAQAPQAAPAPQQPSASGPQGDPARDRPSRFTDQMRNIDLPASFYNVDQLYALPTEFTQRPGYNNTGKAVRLNVNAYAVTQYPTAKVYQYDVVIGNGNEKRVVQRKVWNSKARKDATSPAMIYDGNRLAWSLNKHGEIRLMVDLDAEEGRPSRGERNTFRLHIKQTREVSIGMIQQFLEGRVQMSPDILQAINFMDHLLREGPSNSNQFVAVRRSVFKRQGQRADLGGGIEVWRGIYQSMRLAEGKKLIINLDVANSCFWKPSSLTAAMVTKWKEIKDVNDIAYQMRPTQANGSKTPNAFHKAVERAFKGMVVTAQYKGNPMPGKEWKIHRFDVNNANEERIEWKDPQTRKPTGEMLSIAQYFKRKYNMALQHPNLPLVEMTKKGVKYPMEFLYLIDGQRYGSKLDELQTANMIKFAVSPPARRLEAISEGKSWLNWSGDKHITNYGLRVNEKPIMTNARVLPAPGVKFGNNQIENPGTRGRWDLRGKKFLKTNPQELVSWGVGIFPGRKPDRALIDKFCLDFARAYRNHGGHVANKPPLVKLLNQDAGNAVEDLHQSTGNHFQRRPQLLIFLVQDKNSFHYLRIKKSCDCRYGVVSQVMQLQQATKGNPQYYSNVLMKVNAKLGGTTSQTVPAPTSGTKPFQVPTMFIGADVSHASPGSTQASMAALTVSFDRFGGRYAAACQTNSHRVEMISEVNMRNMLKPLIAQWISQVGGGRGPQQVYYIRDGVSEGEFAHVINQEVPHIKAVLEACSNTKPWNGNITVIIASKRHHIRSFPVDRDAGDQKGNPLPGCLIERDVTMPNEFDFYQYSHVALQGTSRPVHYTVLHDDANHRPETIQNMIYEHCYQYMRSTTSVSLHPAVYYAHLASNRARAHEDLSATLGPQSGPGFKQNAPSRSSEPSDSEVKPLMPLFNANGIVFAMWYI</sequence>
<evidence type="ECO:0000259" key="3">
    <source>
        <dbReference type="PROSITE" id="PS50821"/>
    </source>
</evidence>